<evidence type="ECO:0000256" key="1">
    <source>
        <dbReference type="SAM" id="MobiDB-lite"/>
    </source>
</evidence>
<comment type="caution">
    <text evidence="2">The sequence shown here is derived from an EMBL/GenBank/DDBJ whole genome shotgun (WGS) entry which is preliminary data.</text>
</comment>
<name>A0A9N7YAD7_PLEPL</name>
<dbReference type="AlphaFoldDB" id="A0A9N7YAD7"/>
<dbReference type="EMBL" id="CADEAL010000247">
    <property type="protein sequence ID" value="CAB1417124.1"/>
    <property type="molecule type" value="Genomic_DNA"/>
</dbReference>
<sequence>MVPRDLNRAFGAGSSPDLCFQLHPSMSKHLQESGTSRNCIMSRISQEQRPHYQPEMCSSILLLLGTDKGTAQRVSQPPPPPLTPERLTFIGFFAFSTLGNKTDAQPSLAPMGCAAEREFLSPSANALSPSSSEVSTLEIMSWLVLDSSCFQRRPTLTSAQSDDLRARNAPRTPSPLWNAPEQQGSAVKCTPLTVQDP</sequence>
<gene>
    <name evidence="2" type="ORF">PLEPLA_LOCUS4925</name>
</gene>
<evidence type="ECO:0000313" key="3">
    <source>
        <dbReference type="Proteomes" id="UP001153269"/>
    </source>
</evidence>
<evidence type="ECO:0000313" key="2">
    <source>
        <dbReference type="EMBL" id="CAB1417124.1"/>
    </source>
</evidence>
<reference evidence="2" key="1">
    <citation type="submission" date="2020-03" db="EMBL/GenBank/DDBJ databases">
        <authorList>
            <person name="Weist P."/>
        </authorList>
    </citation>
    <scope>NUCLEOTIDE SEQUENCE</scope>
</reference>
<dbReference type="Proteomes" id="UP001153269">
    <property type="component" value="Unassembled WGS sequence"/>
</dbReference>
<keyword evidence="3" id="KW-1185">Reference proteome</keyword>
<protein>
    <submittedName>
        <fullName evidence="2">Uncharacterized protein</fullName>
    </submittedName>
</protein>
<accession>A0A9N7YAD7</accession>
<proteinExistence type="predicted"/>
<feature type="region of interest" description="Disordered" evidence="1">
    <location>
        <begin position="159"/>
        <end position="197"/>
    </location>
</feature>
<organism evidence="2 3">
    <name type="scientific">Pleuronectes platessa</name>
    <name type="common">European plaice</name>
    <dbReference type="NCBI Taxonomy" id="8262"/>
    <lineage>
        <taxon>Eukaryota</taxon>
        <taxon>Metazoa</taxon>
        <taxon>Chordata</taxon>
        <taxon>Craniata</taxon>
        <taxon>Vertebrata</taxon>
        <taxon>Euteleostomi</taxon>
        <taxon>Actinopterygii</taxon>
        <taxon>Neopterygii</taxon>
        <taxon>Teleostei</taxon>
        <taxon>Neoteleostei</taxon>
        <taxon>Acanthomorphata</taxon>
        <taxon>Carangaria</taxon>
        <taxon>Pleuronectiformes</taxon>
        <taxon>Pleuronectoidei</taxon>
        <taxon>Pleuronectidae</taxon>
        <taxon>Pleuronectes</taxon>
    </lineage>
</organism>